<dbReference type="InParanoid" id="A0A1X7VXM3"/>
<evidence type="ECO:0000256" key="1">
    <source>
        <dbReference type="ARBA" id="ARBA00022722"/>
    </source>
</evidence>
<organism evidence="2">
    <name type="scientific">Amphimedon queenslandica</name>
    <name type="common">Sponge</name>
    <dbReference type="NCBI Taxonomy" id="400682"/>
    <lineage>
        <taxon>Eukaryota</taxon>
        <taxon>Metazoa</taxon>
        <taxon>Porifera</taxon>
        <taxon>Demospongiae</taxon>
        <taxon>Heteroscleromorpha</taxon>
        <taxon>Haplosclerida</taxon>
        <taxon>Niphatidae</taxon>
        <taxon>Amphimedon</taxon>
    </lineage>
</organism>
<dbReference type="GO" id="GO:0000175">
    <property type="term" value="F:3'-5'-RNA exonuclease activity"/>
    <property type="evidence" value="ECO:0007669"/>
    <property type="project" value="InterPro"/>
</dbReference>
<name>A0A1X7VXM3_AMPQE</name>
<accession>A0A1X7VXM3</accession>
<protein>
    <submittedName>
        <fullName evidence="2">Uncharacterized protein</fullName>
    </submittedName>
</protein>
<sequence>MEGCKAQGIIDKLVTGPFWRQLESSTASMLDLSDIYCRIKQSFDCWDEDATLVIDNQEVLFPEFTNFDDIVCKQLFQQSPHDDLTQEALELIFKCVAFTSQRIVIDHLPGSQYYFVSDPRLL</sequence>
<evidence type="ECO:0000313" key="2">
    <source>
        <dbReference type="EnsemblMetazoa" id="Aqu2.1.44620_001"/>
    </source>
</evidence>
<proteinExistence type="predicted"/>
<dbReference type="InterPro" id="IPR022894">
    <property type="entry name" value="Oligoribonuclease"/>
</dbReference>
<dbReference type="PANTHER" id="PTHR11046:SF25">
    <property type="match status" value="1"/>
</dbReference>
<dbReference type="AlphaFoldDB" id="A0A1X7VXM3"/>
<keyword evidence="1" id="KW-0378">Hydrolase</keyword>
<dbReference type="EnsemblMetazoa" id="Aqu2.1.44620_001">
    <property type="protein sequence ID" value="Aqu2.1.44620_001"/>
    <property type="gene ID" value="Aqu2.1.44620"/>
</dbReference>
<keyword evidence="1" id="KW-0540">Nuclease</keyword>
<reference evidence="2" key="1">
    <citation type="submission" date="2017-05" db="UniProtKB">
        <authorList>
            <consortium name="EnsemblMetazoa"/>
        </authorList>
    </citation>
    <scope>IDENTIFICATION</scope>
</reference>
<dbReference type="PANTHER" id="PTHR11046">
    <property type="entry name" value="OLIGORIBONUCLEASE, MITOCHONDRIAL"/>
    <property type="match status" value="1"/>
</dbReference>